<evidence type="ECO:0000313" key="1">
    <source>
        <dbReference type="EMBL" id="CAG8473774.1"/>
    </source>
</evidence>
<dbReference type="Proteomes" id="UP000789405">
    <property type="component" value="Unassembled WGS sequence"/>
</dbReference>
<dbReference type="OrthoDB" id="2389127at2759"/>
<name>A0A9N8W4W4_9GLOM</name>
<dbReference type="AlphaFoldDB" id="A0A9N8W4W4"/>
<protein>
    <submittedName>
        <fullName evidence="1">14723_t:CDS:1</fullName>
    </submittedName>
</protein>
<proteinExistence type="predicted"/>
<organism evidence="1 2">
    <name type="scientific">Dentiscutata erythropus</name>
    <dbReference type="NCBI Taxonomy" id="1348616"/>
    <lineage>
        <taxon>Eukaryota</taxon>
        <taxon>Fungi</taxon>
        <taxon>Fungi incertae sedis</taxon>
        <taxon>Mucoromycota</taxon>
        <taxon>Glomeromycotina</taxon>
        <taxon>Glomeromycetes</taxon>
        <taxon>Diversisporales</taxon>
        <taxon>Gigasporaceae</taxon>
        <taxon>Dentiscutata</taxon>
    </lineage>
</organism>
<gene>
    <name evidence="1" type="ORF">DERYTH_LOCUS1587</name>
</gene>
<comment type="caution">
    <text evidence="1">The sequence shown here is derived from an EMBL/GenBank/DDBJ whole genome shotgun (WGS) entry which is preliminary data.</text>
</comment>
<dbReference type="EMBL" id="CAJVPY010000454">
    <property type="protein sequence ID" value="CAG8473774.1"/>
    <property type="molecule type" value="Genomic_DNA"/>
</dbReference>
<sequence length="112" mass="12603">MSELTLLMLTTVNKILNCDSVSTFSNNNMSKTNDIFKNTSQIPTQLPIDVCRSNQLLLEGIIEGGASLSLVDACKFKEFVYSINNWYHVPARKQLSTNILNDVYKNIQTSIQ</sequence>
<accession>A0A9N8W4W4</accession>
<reference evidence="1" key="1">
    <citation type="submission" date="2021-06" db="EMBL/GenBank/DDBJ databases">
        <authorList>
            <person name="Kallberg Y."/>
            <person name="Tangrot J."/>
            <person name="Rosling A."/>
        </authorList>
    </citation>
    <scope>NUCLEOTIDE SEQUENCE</scope>
    <source>
        <strain evidence="1">MA453B</strain>
    </source>
</reference>
<keyword evidence="2" id="KW-1185">Reference proteome</keyword>
<evidence type="ECO:0000313" key="2">
    <source>
        <dbReference type="Proteomes" id="UP000789405"/>
    </source>
</evidence>